<dbReference type="Pfam" id="PF20382">
    <property type="entry name" value="DUF6677"/>
    <property type="match status" value="1"/>
</dbReference>
<evidence type="ECO:0000313" key="4">
    <source>
        <dbReference type="Proteomes" id="UP000032233"/>
    </source>
</evidence>
<dbReference type="STRING" id="1429043.X474_00555"/>
<dbReference type="EMBL" id="AZAC01000001">
    <property type="protein sequence ID" value="KIX15839.1"/>
    <property type="molecule type" value="Genomic_DNA"/>
</dbReference>
<dbReference type="InParanoid" id="A0A0D2JCH2"/>
<proteinExistence type="predicted"/>
<comment type="caution">
    <text evidence="3">The sequence shown here is derived from an EMBL/GenBank/DDBJ whole genome shotgun (WGS) entry which is preliminary data.</text>
</comment>
<feature type="transmembrane region" description="Helical" evidence="1">
    <location>
        <begin position="81"/>
        <end position="99"/>
    </location>
</feature>
<organism evidence="3 4">
    <name type="scientific">Dethiosulfatarculus sandiegensis</name>
    <dbReference type="NCBI Taxonomy" id="1429043"/>
    <lineage>
        <taxon>Bacteria</taxon>
        <taxon>Pseudomonadati</taxon>
        <taxon>Thermodesulfobacteriota</taxon>
        <taxon>Desulfarculia</taxon>
        <taxon>Desulfarculales</taxon>
        <taxon>Desulfarculaceae</taxon>
        <taxon>Dethiosulfatarculus</taxon>
    </lineage>
</organism>
<evidence type="ECO:0000256" key="1">
    <source>
        <dbReference type="SAM" id="Phobius"/>
    </source>
</evidence>
<dbReference type="AlphaFoldDB" id="A0A0D2JCH2"/>
<dbReference type="InterPro" id="IPR046499">
    <property type="entry name" value="DUF6677"/>
</dbReference>
<accession>A0A0D2JCH2</accession>
<feature type="transmembrane region" description="Helical" evidence="1">
    <location>
        <begin position="29"/>
        <end position="49"/>
    </location>
</feature>
<dbReference type="RefSeq" id="WP_044346099.1">
    <property type="nucleotide sequence ID" value="NZ_AZAC01000001.1"/>
</dbReference>
<keyword evidence="1" id="KW-1133">Transmembrane helix</keyword>
<dbReference type="OrthoDB" id="5398323at2"/>
<gene>
    <name evidence="3" type="ORF">X474_00555</name>
</gene>
<keyword evidence="1" id="KW-0812">Transmembrane</keyword>
<protein>
    <recommendedName>
        <fullName evidence="2">DUF6677 domain-containing protein</fullName>
    </recommendedName>
</protein>
<reference evidence="3 4" key="1">
    <citation type="submission" date="2013-11" db="EMBL/GenBank/DDBJ databases">
        <title>Metagenomic analysis of a methanogenic consortium involved in long chain n-alkane degradation.</title>
        <authorList>
            <person name="Davidova I.A."/>
            <person name="Callaghan A.V."/>
            <person name="Wawrik B."/>
            <person name="Pruitt S."/>
            <person name="Marks C."/>
            <person name="Duncan K.E."/>
            <person name="Suflita J.M."/>
        </authorList>
    </citation>
    <scope>NUCLEOTIDE SEQUENCE [LARGE SCALE GENOMIC DNA]</scope>
    <source>
        <strain evidence="3 4">SPR</strain>
    </source>
</reference>
<evidence type="ECO:0000259" key="2">
    <source>
        <dbReference type="Pfam" id="PF20382"/>
    </source>
</evidence>
<sequence length="124" mass="13307">MRKQFVAPLLSGLIMPGLGQLLNRQPGKGAMMVVAASILFLIGLFMAALKITQALANMGDIAPGQDKWAVLHAQLSQQGTTWLWLVGGAFFILWVWAVTDAWRSGKLKDREAGQAALSEGEAGD</sequence>
<keyword evidence="1" id="KW-0472">Membrane</keyword>
<evidence type="ECO:0000313" key="3">
    <source>
        <dbReference type="EMBL" id="KIX15839.1"/>
    </source>
</evidence>
<feature type="domain" description="DUF6677" evidence="2">
    <location>
        <begin position="9"/>
        <end position="54"/>
    </location>
</feature>
<dbReference type="Proteomes" id="UP000032233">
    <property type="component" value="Unassembled WGS sequence"/>
</dbReference>
<keyword evidence="4" id="KW-1185">Reference proteome</keyword>
<name>A0A0D2JCH2_9BACT</name>